<dbReference type="EMBL" id="MW365952">
    <property type="protein sequence ID" value="QQO39700.1"/>
    <property type="molecule type" value="Genomic_DNA"/>
</dbReference>
<evidence type="ECO:0000313" key="1">
    <source>
        <dbReference type="EMBL" id="QQO39700.1"/>
    </source>
</evidence>
<gene>
    <name evidence="1" type="primary">12</name>
    <name evidence="1" type="ORF">SEA_BELFORT_12</name>
</gene>
<organism evidence="1 2">
    <name type="scientific">Streptomyces phage Belfort</name>
    <dbReference type="NCBI Taxonomy" id="2801887"/>
    <lineage>
        <taxon>Viruses</taxon>
        <taxon>Duplodnaviria</taxon>
        <taxon>Heunggongvirae</taxon>
        <taxon>Uroviricota</taxon>
        <taxon>Caudoviricetes</taxon>
        <taxon>Stanwilliamsviridae</taxon>
        <taxon>Loccivirinae</taxon>
        <taxon>Gilsonvirus</taxon>
        <taxon>Gilsonvirus comrade</taxon>
    </lineage>
</organism>
<accession>A0A7T7Z9K1</accession>
<evidence type="ECO:0000313" key="2">
    <source>
        <dbReference type="Proteomes" id="UP000595759"/>
    </source>
</evidence>
<name>A0A7T7Z9K1_9CAUD</name>
<sequence>MDPMMRRGIQLTQQIKSLKEVKAQFLKEGNELSAKRTQKEIDKKQRELDNLV</sequence>
<proteinExistence type="predicted"/>
<dbReference type="Proteomes" id="UP000595759">
    <property type="component" value="Genome"/>
</dbReference>
<protein>
    <submittedName>
        <fullName evidence="1">Uncharacterized protein</fullName>
    </submittedName>
</protein>
<reference evidence="1 2" key="1">
    <citation type="submission" date="2020-12" db="EMBL/GenBank/DDBJ databases">
        <authorList>
            <person name="Purtell M.C."/>
            <person name="Schipma A.E."/>
            <person name="Sexton W.L."/>
            <person name="Shaffer C.D."/>
            <person name="Weston-Hafer K.A."/>
            <person name="Garlena R.A."/>
            <person name="Russell D.A."/>
            <person name="Pope W.H."/>
            <person name="Jacobs-Sera D."/>
            <person name="Hatfull G.F."/>
        </authorList>
    </citation>
    <scope>NUCLEOTIDE SEQUENCE [LARGE SCALE GENOMIC DNA]</scope>
</reference>